<keyword evidence="4" id="KW-1185">Reference proteome</keyword>
<dbReference type="GO" id="GO:0007059">
    <property type="term" value="P:chromosome segregation"/>
    <property type="evidence" value="ECO:0007669"/>
    <property type="project" value="UniProtKB-ARBA"/>
</dbReference>
<feature type="coiled-coil region" evidence="1">
    <location>
        <begin position="90"/>
        <end position="141"/>
    </location>
</feature>
<dbReference type="AlphaFoldDB" id="K5VJ88"/>
<dbReference type="STRING" id="650164.K5VJ88"/>
<dbReference type="GeneID" id="18918557"/>
<sequence length="153" mass="16371">MTAANRLAQDKVRLAISLIGYPEEVANAMSFVFGETLICDDAESAKLVTFSSAVGVKSVTIDGDVYDPSGTLSGGAAPSGSGVLVRVQELLDAERKLGEALGRLQALEREEQRTRQGREQWKQLAKEVELKEHELALLEQQVAGSNSARVSAA</sequence>
<dbReference type="InterPro" id="IPR010935">
    <property type="entry name" value="SMC_hinge"/>
</dbReference>
<dbReference type="HOGENOM" id="CLU_1713937_0_0_1"/>
<evidence type="ECO:0000313" key="4">
    <source>
        <dbReference type="Proteomes" id="UP000008370"/>
    </source>
</evidence>
<reference evidence="3 4" key="1">
    <citation type="journal article" date="2012" name="BMC Genomics">
        <title>Comparative genomics of the white-rot fungi, Phanerochaete carnosa and P. chrysosporium, to elucidate the genetic basis of the distinct wood types they colonize.</title>
        <authorList>
            <person name="Suzuki H."/>
            <person name="MacDonald J."/>
            <person name="Syed K."/>
            <person name="Salamov A."/>
            <person name="Hori C."/>
            <person name="Aerts A."/>
            <person name="Henrissat B."/>
            <person name="Wiebenga A."/>
            <person name="vanKuyk P.A."/>
            <person name="Barry K."/>
            <person name="Lindquist E."/>
            <person name="LaButti K."/>
            <person name="Lapidus A."/>
            <person name="Lucas S."/>
            <person name="Coutinho P."/>
            <person name="Gong Y."/>
            <person name="Samejima M."/>
            <person name="Mahadevan R."/>
            <person name="Abou-Zaid M."/>
            <person name="de Vries R.P."/>
            <person name="Igarashi K."/>
            <person name="Yadav J.S."/>
            <person name="Grigoriev I.V."/>
            <person name="Master E.R."/>
        </authorList>
    </citation>
    <scope>NUCLEOTIDE SEQUENCE [LARGE SCALE GENOMIC DNA]</scope>
    <source>
        <strain evidence="3 4">HHB-10118-sp</strain>
    </source>
</reference>
<name>K5VJ88_PHACS</name>
<dbReference type="PANTHER" id="PTHR43977">
    <property type="entry name" value="STRUCTURAL MAINTENANCE OF CHROMOSOMES PROTEIN 3"/>
    <property type="match status" value="1"/>
</dbReference>
<evidence type="ECO:0000259" key="2">
    <source>
        <dbReference type="Pfam" id="PF06470"/>
    </source>
</evidence>
<accession>K5VJ88</accession>
<organism evidence="3 4">
    <name type="scientific">Phanerochaete carnosa (strain HHB-10118-sp)</name>
    <name type="common">White-rot fungus</name>
    <name type="synonym">Peniophora carnosa</name>
    <dbReference type="NCBI Taxonomy" id="650164"/>
    <lineage>
        <taxon>Eukaryota</taxon>
        <taxon>Fungi</taxon>
        <taxon>Dikarya</taxon>
        <taxon>Basidiomycota</taxon>
        <taxon>Agaricomycotina</taxon>
        <taxon>Agaricomycetes</taxon>
        <taxon>Polyporales</taxon>
        <taxon>Phanerochaetaceae</taxon>
        <taxon>Phanerochaete</taxon>
    </lineage>
</organism>
<dbReference type="Pfam" id="PF06470">
    <property type="entry name" value="SMC_hinge"/>
    <property type="match status" value="1"/>
</dbReference>
<evidence type="ECO:0000313" key="3">
    <source>
        <dbReference type="EMBL" id="EKM51373.1"/>
    </source>
</evidence>
<protein>
    <recommendedName>
        <fullName evidence="2">SMC hinge domain-containing protein</fullName>
    </recommendedName>
</protein>
<dbReference type="Proteomes" id="UP000008370">
    <property type="component" value="Unassembled WGS sequence"/>
</dbReference>
<proteinExistence type="predicted"/>
<dbReference type="EMBL" id="JH930477">
    <property type="protein sequence ID" value="EKM51373.1"/>
    <property type="molecule type" value="Genomic_DNA"/>
</dbReference>
<dbReference type="OrthoDB" id="10255539at2759"/>
<dbReference type="GO" id="GO:0005524">
    <property type="term" value="F:ATP binding"/>
    <property type="evidence" value="ECO:0007669"/>
    <property type="project" value="InterPro"/>
</dbReference>
<gene>
    <name evidence="3" type="ORF">PHACADRAFT_263461</name>
</gene>
<dbReference type="SUPFAM" id="SSF75553">
    <property type="entry name" value="Smc hinge domain"/>
    <property type="match status" value="1"/>
</dbReference>
<feature type="domain" description="SMC hinge" evidence="2">
    <location>
        <begin position="9"/>
        <end position="46"/>
    </location>
</feature>
<dbReference type="Gene3D" id="3.30.70.1620">
    <property type="match status" value="1"/>
</dbReference>
<dbReference type="InParanoid" id="K5VJ88"/>
<keyword evidence="1" id="KW-0175">Coiled coil</keyword>
<dbReference type="KEGG" id="pco:PHACADRAFT_263461"/>
<dbReference type="InterPro" id="IPR036277">
    <property type="entry name" value="SMC_hinge_sf"/>
</dbReference>
<dbReference type="GO" id="GO:0051276">
    <property type="term" value="P:chromosome organization"/>
    <property type="evidence" value="ECO:0007669"/>
    <property type="project" value="InterPro"/>
</dbReference>
<dbReference type="RefSeq" id="XP_007400515.1">
    <property type="nucleotide sequence ID" value="XM_007400453.1"/>
</dbReference>
<evidence type="ECO:0000256" key="1">
    <source>
        <dbReference type="SAM" id="Coils"/>
    </source>
</evidence>
<dbReference type="GO" id="GO:0005694">
    <property type="term" value="C:chromosome"/>
    <property type="evidence" value="ECO:0007669"/>
    <property type="project" value="InterPro"/>
</dbReference>